<name>A0ABZ0TFK7_9SPHI</name>
<proteinExistence type="predicted"/>
<feature type="domain" description="PhnB-like" evidence="1">
    <location>
        <begin position="2"/>
        <end position="116"/>
    </location>
</feature>
<dbReference type="EMBL" id="CP139558">
    <property type="protein sequence ID" value="WPU91207.1"/>
    <property type="molecule type" value="Genomic_DNA"/>
</dbReference>
<organism evidence="2 3">
    <name type="scientific">Mucilaginibacter sabulilitoris</name>
    <dbReference type="NCBI Taxonomy" id="1173583"/>
    <lineage>
        <taxon>Bacteria</taxon>
        <taxon>Pseudomonadati</taxon>
        <taxon>Bacteroidota</taxon>
        <taxon>Sphingobacteriia</taxon>
        <taxon>Sphingobacteriales</taxon>
        <taxon>Sphingobacteriaceae</taxon>
        <taxon>Mucilaginibacter</taxon>
    </lineage>
</organism>
<dbReference type="InterPro" id="IPR028973">
    <property type="entry name" value="PhnB-like"/>
</dbReference>
<evidence type="ECO:0000313" key="3">
    <source>
        <dbReference type="Proteomes" id="UP001324380"/>
    </source>
</evidence>
<dbReference type="PANTHER" id="PTHR33990">
    <property type="entry name" value="PROTEIN YJDN-RELATED"/>
    <property type="match status" value="1"/>
</dbReference>
<evidence type="ECO:0000259" key="1">
    <source>
        <dbReference type="Pfam" id="PF06983"/>
    </source>
</evidence>
<dbReference type="InterPro" id="IPR009725">
    <property type="entry name" value="3_dmu_93_MTrfase"/>
</dbReference>
<protein>
    <submittedName>
        <fullName evidence="2">VOC family protein</fullName>
    </submittedName>
</protein>
<sequence length="157" mass="17562">MKKITPCLWFDGKVEEAINFYTSLFKSSKVLDISYYGEGQPMPAGSVLVATFEIEGQEIMILNGGPSFKLTEAASLYINCETQEEIDFYWEKLTADGGEEGPCGWLKDKFGLSWQVAPSIILELINSKDKKKAGNVMAALMQMKKLDIKALKQAYEQ</sequence>
<keyword evidence="3" id="KW-1185">Reference proteome</keyword>
<dbReference type="PIRSF" id="PIRSF021700">
    <property type="entry name" value="3_dmu_93_MTrfase"/>
    <property type="match status" value="1"/>
</dbReference>
<dbReference type="SUPFAM" id="SSF54593">
    <property type="entry name" value="Glyoxalase/Bleomycin resistance protein/Dihydroxybiphenyl dioxygenase"/>
    <property type="match status" value="1"/>
</dbReference>
<reference evidence="2 3" key="1">
    <citation type="submission" date="2023-11" db="EMBL/GenBank/DDBJ databases">
        <title>Analysis of the Genomes of Mucilaginibacter gossypii cycad 4 and M. sabulilitoris SNA2: microbes with the potential for plant growth promotion.</title>
        <authorList>
            <person name="Hirsch A.M."/>
            <person name="Humm E."/>
            <person name="Rubbi M."/>
            <person name="Del Vecchio G."/>
            <person name="Ha S.M."/>
            <person name="Pellegrini M."/>
            <person name="Gunsalus R.P."/>
        </authorList>
    </citation>
    <scope>NUCLEOTIDE SEQUENCE [LARGE SCALE GENOMIC DNA]</scope>
    <source>
        <strain evidence="2 3">SNA2</strain>
    </source>
</reference>
<gene>
    <name evidence="2" type="ORF">SNE25_17970</name>
</gene>
<dbReference type="RefSeq" id="WP_321560374.1">
    <property type="nucleotide sequence ID" value="NZ_CP139558.1"/>
</dbReference>
<evidence type="ECO:0000313" key="2">
    <source>
        <dbReference type="EMBL" id="WPU91207.1"/>
    </source>
</evidence>
<dbReference type="Proteomes" id="UP001324380">
    <property type="component" value="Chromosome"/>
</dbReference>
<dbReference type="Gene3D" id="3.10.180.10">
    <property type="entry name" value="2,3-Dihydroxybiphenyl 1,2-Dioxygenase, domain 1"/>
    <property type="match status" value="1"/>
</dbReference>
<accession>A0ABZ0TFK7</accession>
<dbReference type="Pfam" id="PF06983">
    <property type="entry name" value="3-dmu-9_3-mt"/>
    <property type="match status" value="1"/>
</dbReference>
<dbReference type="CDD" id="cd06588">
    <property type="entry name" value="PhnB_like"/>
    <property type="match status" value="1"/>
</dbReference>
<dbReference type="InterPro" id="IPR029068">
    <property type="entry name" value="Glyas_Bleomycin-R_OHBP_Dase"/>
</dbReference>